<dbReference type="RefSeq" id="WP_269427571.1">
    <property type="nucleotide sequence ID" value="NZ_JAPWGM010000003.1"/>
</dbReference>
<protein>
    <submittedName>
        <fullName evidence="1">Uncharacterized protein</fullName>
    </submittedName>
</protein>
<name>A0ABT4LBH5_9SPHI</name>
<keyword evidence="2" id="KW-1185">Reference proteome</keyword>
<evidence type="ECO:0000313" key="1">
    <source>
        <dbReference type="EMBL" id="MCZ4244503.1"/>
    </source>
</evidence>
<dbReference type="Proteomes" id="UP001144347">
    <property type="component" value="Unassembled WGS sequence"/>
</dbReference>
<sequence>MGHNDIDYEHKFDKTNKTLSYTFDNEIQNKMIINALIWLGTGKKVK</sequence>
<dbReference type="EMBL" id="JAPWGM010000003">
    <property type="protein sequence ID" value="MCZ4244503.1"/>
    <property type="molecule type" value="Genomic_DNA"/>
</dbReference>
<evidence type="ECO:0000313" key="2">
    <source>
        <dbReference type="Proteomes" id="UP001144347"/>
    </source>
</evidence>
<proteinExistence type="predicted"/>
<comment type="caution">
    <text evidence="1">The sequence shown here is derived from an EMBL/GenBank/DDBJ whole genome shotgun (WGS) entry which is preliminary data.</text>
</comment>
<gene>
    <name evidence="1" type="ORF">O0955_10855</name>
</gene>
<organism evidence="1 2">
    <name type="scientific">Pedobacter punctiformis</name>
    <dbReference type="NCBI Taxonomy" id="3004097"/>
    <lineage>
        <taxon>Bacteria</taxon>
        <taxon>Pseudomonadati</taxon>
        <taxon>Bacteroidota</taxon>
        <taxon>Sphingobacteriia</taxon>
        <taxon>Sphingobacteriales</taxon>
        <taxon>Sphingobacteriaceae</taxon>
        <taxon>Pedobacter</taxon>
    </lineage>
</organism>
<accession>A0ABT4LBH5</accession>
<reference evidence="1" key="1">
    <citation type="submission" date="2022-12" db="EMBL/GenBank/DDBJ databases">
        <title>Genome sequence of HCMS5-2.</title>
        <authorList>
            <person name="Woo H."/>
        </authorList>
    </citation>
    <scope>NUCLEOTIDE SEQUENCE</scope>
    <source>
        <strain evidence="1">HCMS5-2</strain>
    </source>
</reference>